<comment type="similarity">
    <text evidence="1">Belongs to the UPF0213 family.</text>
</comment>
<proteinExistence type="inferred from homology"/>
<organism evidence="3 4">
    <name type="scientific">Novosphingobium aerophilum</name>
    <dbReference type="NCBI Taxonomy" id="2839843"/>
    <lineage>
        <taxon>Bacteria</taxon>
        <taxon>Pseudomonadati</taxon>
        <taxon>Pseudomonadota</taxon>
        <taxon>Alphaproteobacteria</taxon>
        <taxon>Sphingomonadales</taxon>
        <taxon>Sphingomonadaceae</taxon>
        <taxon>Novosphingobium</taxon>
    </lineage>
</organism>
<dbReference type="PANTHER" id="PTHR34477:SF5">
    <property type="entry name" value="BSL5627 PROTEIN"/>
    <property type="match status" value="1"/>
</dbReference>
<gene>
    <name evidence="3" type="ORF">H7F49_06865</name>
</gene>
<protein>
    <submittedName>
        <fullName evidence="3">GIY-YIG nuclease family protein</fullName>
    </submittedName>
</protein>
<dbReference type="SMART" id="SM00465">
    <property type="entry name" value="GIYc"/>
    <property type="match status" value="1"/>
</dbReference>
<evidence type="ECO:0000313" key="3">
    <source>
        <dbReference type="EMBL" id="MBC2651417.1"/>
    </source>
</evidence>
<dbReference type="SUPFAM" id="SSF82771">
    <property type="entry name" value="GIY-YIG endonuclease"/>
    <property type="match status" value="1"/>
</dbReference>
<dbReference type="AlphaFoldDB" id="A0A7X1F6P8"/>
<dbReference type="EMBL" id="JACLAU010000007">
    <property type="protein sequence ID" value="MBC2651417.1"/>
    <property type="molecule type" value="Genomic_DNA"/>
</dbReference>
<dbReference type="CDD" id="cd10448">
    <property type="entry name" value="GIY-YIG_unchar_3"/>
    <property type="match status" value="1"/>
</dbReference>
<dbReference type="Gene3D" id="3.40.1440.10">
    <property type="entry name" value="GIY-YIG endonuclease"/>
    <property type="match status" value="1"/>
</dbReference>
<evidence type="ECO:0000313" key="4">
    <source>
        <dbReference type="Proteomes" id="UP000520156"/>
    </source>
</evidence>
<accession>A0A7X1F6P8</accession>
<dbReference type="PROSITE" id="PS50164">
    <property type="entry name" value="GIY_YIG"/>
    <property type="match status" value="1"/>
</dbReference>
<reference evidence="3 4" key="1">
    <citation type="submission" date="2020-08" db="EMBL/GenBank/DDBJ databases">
        <title>The genome sequence of Novosphingobium flavum 4Y4.</title>
        <authorList>
            <person name="Liu Y."/>
        </authorList>
    </citation>
    <scope>NUCLEOTIDE SEQUENCE [LARGE SCALE GENOMIC DNA]</scope>
    <source>
        <strain evidence="3 4">4Y4</strain>
    </source>
</reference>
<evidence type="ECO:0000259" key="2">
    <source>
        <dbReference type="PROSITE" id="PS50164"/>
    </source>
</evidence>
<dbReference type="Proteomes" id="UP000520156">
    <property type="component" value="Unassembled WGS sequence"/>
</dbReference>
<name>A0A7X1F6P8_9SPHN</name>
<comment type="caution">
    <text evidence="3">The sequence shown here is derived from an EMBL/GenBank/DDBJ whole genome shotgun (WGS) entry which is preliminary data.</text>
</comment>
<sequence length="101" mass="11778">MRKGGWTYILTNKPRGVLYMGVTSHLPARMSQHRTGTGSAFCRRYGIKTLVLAEWHETIEEAISREKALKAWQRGWKIRLIEETNPNWNDLFEHIVQATTH</sequence>
<dbReference type="InterPro" id="IPR035901">
    <property type="entry name" value="GIY-YIG_endonuc_sf"/>
</dbReference>
<keyword evidence="4" id="KW-1185">Reference proteome</keyword>
<dbReference type="PANTHER" id="PTHR34477">
    <property type="entry name" value="UPF0213 PROTEIN YHBQ"/>
    <property type="match status" value="1"/>
</dbReference>
<evidence type="ECO:0000256" key="1">
    <source>
        <dbReference type="ARBA" id="ARBA00007435"/>
    </source>
</evidence>
<dbReference type="Pfam" id="PF01541">
    <property type="entry name" value="GIY-YIG"/>
    <property type="match status" value="1"/>
</dbReference>
<dbReference type="RefSeq" id="WP_185682840.1">
    <property type="nucleotide sequence ID" value="NZ_JACLAU010000007.1"/>
</dbReference>
<dbReference type="InterPro" id="IPR000305">
    <property type="entry name" value="GIY-YIG_endonuc"/>
</dbReference>
<dbReference type="InterPro" id="IPR050190">
    <property type="entry name" value="UPF0213_domain"/>
</dbReference>
<feature type="domain" description="GIY-YIG" evidence="2">
    <location>
        <begin position="3"/>
        <end position="79"/>
    </location>
</feature>